<evidence type="ECO:0008006" key="3">
    <source>
        <dbReference type="Google" id="ProtNLM"/>
    </source>
</evidence>
<comment type="caution">
    <text evidence="1">The sequence shown here is derived from an EMBL/GenBank/DDBJ whole genome shotgun (WGS) entry which is preliminary data.</text>
</comment>
<dbReference type="EMBL" id="FXUL01000015">
    <property type="protein sequence ID" value="SMP69458.1"/>
    <property type="molecule type" value="Genomic_DNA"/>
</dbReference>
<dbReference type="Gene3D" id="3.90.550.10">
    <property type="entry name" value="Spore Coat Polysaccharide Biosynthesis Protein SpsA, Chain A"/>
    <property type="match status" value="1"/>
</dbReference>
<dbReference type="SUPFAM" id="SSF53448">
    <property type="entry name" value="Nucleotide-diphospho-sugar transferases"/>
    <property type="match status" value="1"/>
</dbReference>
<evidence type="ECO:0000313" key="2">
    <source>
        <dbReference type="Proteomes" id="UP001158049"/>
    </source>
</evidence>
<dbReference type="Proteomes" id="UP001158049">
    <property type="component" value="Unassembled WGS sequence"/>
</dbReference>
<dbReference type="RefSeq" id="WP_283443655.1">
    <property type="nucleotide sequence ID" value="NZ_FXUL01000015.1"/>
</dbReference>
<sequence length="314" mass="34620">MVSVSSIKQRLRRDYFRWQHKRAVRAVLKTPALSVGDLPFTLLSMVQKRDVLSYLVALKSFTTFANPARVVVVCDPSIDAKDRDVLRQHVPHIELRKAGEFVHPEIPRGGCWERLLAICSYAAESYVIQLDADTVTVRSPGEVLDAISRQSGFVLGEEAAQTLITLTTTSNNAKADTWGQTHIQGYSEACMAEVGLPPGSMYVRGCAGFTGFPPSTTMLTQLLDFSSRMSGKIGAVRWSSWGTEQVASNYLVANALGTQLLPYPKYGTPDVMNEDATFVHFIGSLRFVNDTYEKTSRTVIQRMSGPGYRPGLSS</sequence>
<gene>
    <name evidence="1" type="ORF">SAMN06295970_11528</name>
</gene>
<organism evidence="1 2">
    <name type="scientific">Noviherbaspirillum suwonense</name>
    <dbReference type="NCBI Taxonomy" id="1224511"/>
    <lineage>
        <taxon>Bacteria</taxon>
        <taxon>Pseudomonadati</taxon>
        <taxon>Pseudomonadota</taxon>
        <taxon>Betaproteobacteria</taxon>
        <taxon>Burkholderiales</taxon>
        <taxon>Oxalobacteraceae</taxon>
        <taxon>Noviherbaspirillum</taxon>
    </lineage>
</organism>
<dbReference type="InterPro" id="IPR029044">
    <property type="entry name" value="Nucleotide-diphossugar_trans"/>
</dbReference>
<protein>
    <recommendedName>
        <fullName evidence="3">Glycosyltransferase 2-like domain-containing protein</fullName>
    </recommendedName>
</protein>
<name>A0ABY1QIJ7_9BURK</name>
<accession>A0ABY1QIJ7</accession>
<proteinExistence type="predicted"/>
<evidence type="ECO:0000313" key="1">
    <source>
        <dbReference type="EMBL" id="SMP69458.1"/>
    </source>
</evidence>
<reference evidence="1 2" key="1">
    <citation type="submission" date="2017-05" db="EMBL/GenBank/DDBJ databases">
        <authorList>
            <person name="Varghese N."/>
            <person name="Submissions S."/>
        </authorList>
    </citation>
    <scope>NUCLEOTIDE SEQUENCE [LARGE SCALE GENOMIC DNA]</scope>
    <source>
        <strain evidence="1 2">DSM 26001</strain>
    </source>
</reference>
<keyword evidence="2" id="KW-1185">Reference proteome</keyword>